<evidence type="ECO:0000313" key="2">
    <source>
        <dbReference type="Proteomes" id="UP000053989"/>
    </source>
</evidence>
<reference evidence="1 2" key="1">
    <citation type="submission" date="2014-04" db="EMBL/GenBank/DDBJ databases">
        <authorList>
            <consortium name="DOE Joint Genome Institute"/>
            <person name="Kuo A."/>
            <person name="Kohler A."/>
            <person name="Nagy L.G."/>
            <person name="Floudas D."/>
            <person name="Copeland A."/>
            <person name="Barry K.W."/>
            <person name="Cichocki N."/>
            <person name="Veneault-Fourrey C."/>
            <person name="LaButti K."/>
            <person name="Lindquist E.A."/>
            <person name="Lipzen A."/>
            <person name="Lundell T."/>
            <person name="Morin E."/>
            <person name="Murat C."/>
            <person name="Sun H."/>
            <person name="Tunlid A."/>
            <person name="Henrissat B."/>
            <person name="Grigoriev I.V."/>
            <person name="Hibbett D.S."/>
            <person name="Martin F."/>
            <person name="Nordberg H.P."/>
            <person name="Cantor M.N."/>
            <person name="Hua S.X."/>
        </authorList>
    </citation>
    <scope>NUCLEOTIDE SEQUENCE [LARGE SCALE GENOMIC DNA]</scope>
    <source>
        <strain evidence="1 2">Foug A</strain>
    </source>
</reference>
<organism evidence="1 2">
    <name type="scientific">Scleroderma citrinum Foug A</name>
    <dbReference type="NCBI Taxonomy" id="1036808"/>
    <lineage>
        <taxon>Eukaryota</taxon>
        <taxon>Fungi</taxon>
        <taxon>Dikarya</taxon>
        <taxon>Basidiomycota</taxon>
        <taxon>Agaricomycotina</taxon>
        <taxon>Agaricomycetes</taxon>
        <taxon>Agaricomycetidae</taxon>
        <taxon>Boletales</taxon>
        <taxon>Sclerodermatineae</taxon>
        <taxon>Sclerodermataceae</taxon>
        <taxon>Scleroderma</taxon>
    </lineage>
</organism>
<dbReference type="Proteomes" id="UP000053989">
    <property type="component" value="Unassembled WGS sequence"/>
</dbReference>
<keyword evidence="2" id="KW-1185">Reference proteome</keyword>
<protein>
    <submittedName>
        <fullName evidence="1">Uncharacterized protein</fullName>
    </submittedName>
</protein>
<proteinExistence type="predicted"/>
<name>A0A0C3ELQ2_9AGAM</name>
<dbReference type="InParanoid" id="A0A0C3ELQ2"/>
<accession>A0A0C3ELQ2</accession>
<evidence type="ECO:0000313" key="1">
    <source>
        <dbReference type="EMBL" id="KIM69094.1"/>
    </source>
</evidence>
<dbReference type="EMBL" id="KN822007">
    <property type="protein sequence ID" value="KIM69094.1"/>
    <property type="molecule type" value="Genomic_DNA"/>
</dbReference>
<dbReference type="HOGENOM" id="CLU_1723429_0_0_1"/>
<reference evidence="2" key="2">
    <citation type="submission" date="2015-01" db="EMBL/GenBank/DDBJ databases">
        <title>Evolutionary Origins and Diversification of the Mycorrhizal Mutualists.</title>
        <authorList>
            <consortium name="DOE Joint Genome Institute"/>
            <consortium name="Mycorrhizal Genomics Consortium"/>
            <person name="Kohler A."/>
            <person name="Kuo A."/>
            <person name="Nagy L.G."/>
            <person name="Floudas D."/>
            <person name="Copeland A."/>
            <person name="Barry K.W."/>
            <person name="Cichocki N."/>
            <person name="Veneault-Fourrey C."/>
            <person name="LaButti K."/>
            <person name="Lindquist E.A."/>
            <person name="Lipzen A."/>
            <person name="Lundell T."/>
            <person name="Morin E."/>
            <person name="Murat C."/>
            <person name="Riley R."/>
            <person name="Ohm R."/>
            <person name="Sun H."/>
            <person name="Tunlid A."/>
            <person name="Henrissat B."/>
            <person name="Grigoriev I.V."/>
            <person name="Hibbett D.S."/>
            <person name="Martin F."/>
        </authorList>
    </citation>
    <scope>NUCLEOTIDE SEQUENCE [LARGE SCALE GENOMIC DNA]</scope>
    <source>
        <strain evidence="2">Foug A</strain>
    </source>
</reference>
<dbReference type="AlphaFoldDB" id="A0A0C3ELQ2"/>
<gene>
    <name evidence="1" type="ORF">SCLCIDRAFT_820386</name>
</gene>
<sequence>MIDIAGPSMIDVLLSCISELHYDHGFFCWPCEVNTDLGPYRCGTSHNFFRLWSSVWHVIVDCQIKRPDELRNEPCTHFPRTCVVVQKNLLVVSDSWEAYNIMDFNVNATALWSEKGLISFTAVIWWEVTRSIEGTCGQRSSSTGKNMGMLYT</sequence>